<name>A0ABX7GYF5_9GAMM</name>
<feature type="domain" description="Signal transduction histidine kinase internal region" evidence="3">
    <location>
        <begin position="178"/>
        <end position="256"/>
    </location>
</feature>
<proteinExistence type="predicted"/>
<dbReference type="GO" id="GO:0016301">
    <property type="term" value="F:kinase activity"/>
    <property type="evidence" value="ECO:0007669"/>
    <property type="project" value="UniProtKB-KW"/>
</dbReference>
<reference evidence="4 5" key="1">
    <citation type="submission" date="2020-10" db="EMBL/GenBank/DDBJ databases">
        <title>Phylogeny of dyella-like bacteria.</title>
        <authorList>
            <person name="Fu J."/>
        </authorList>
    </citation>
    <scope>NUCLEOTIDE SEQUENCE [LARGE SCALE GENOMIC DNA]</scope>
    <source>
        <strain evidence="4 5">DHOB09</strain>
    </source>
</reference>
<feature type="transmembrane region" description="Helical" evidence="1">
    <location>
        <begin position="61"/>
        <end position="79"/>
    </location>
</feature>
<evidence type="ECO:0000256" key="1">
    <source>
        <dbReference type="SAM" id="Phobius"/>
    </source>
</evidence>
<dbReference type="InterPro" id="IPR010559">
    <property type="entry name" value="Sig_transdc_His_kin_internal"/>
</dbReference>
<dbReference type="EMBL" id="CP064030">
    <property type="protein sequence ID" value="QRN55365.1"/>
    <property type="molecule type" value="Genomic_DNA"/>
</dbReference>
<keyword evidence="5" id="KW-1185">Reference proteome</keyword>
<dbReference type="InterPro" id="IPR036890">
    <property type="entry name" value="HATPase_C_sf"/>
</dbReference>
<evidence type="ECO:0000259" key="2">
    <source>
        <dbReference type="Pfam" id="PF02518"/>
    </source>
</evidence>
<keyword evidence="1" id="KW-1133">Transmembrane helix</keyword>
<keyword evidence="4" id="KW-0808">Transferase</keyword>
<dbReference type="PANTHER" id="PTHR34220:SF9">
    <property type="entry name" value="SIGNAL TRANSDUCTION HISTIDINE KINASE INTERNAL REGION DOMAIN-CONTAINING PROTEIN"/>
    <property type="match status" value="1"/>
</dbReference>
<dbReference type="Gene3D" id="3.30.565.10">
    <property type="entry name" value="Histidine kinase-like ATPase, C-terminal domain"/>
    <property type="match status" value="1"/>
</dbReference>
<feature type="transmembrane region" description="Helical" evidence="1">
    <location>
        <begin position="20"/>
        <end position="41"/>
    </location>
</feature>
<organism evidence="4 5">
    <name type="scientific">Dyella caseinilytica</name>
    <dbReference type="NCBI Taxonomy" id="1849581"/>
    <lineage>
        <taxon>Bacteria</taxon>
        <taxon>Pseudomonadati</taxon>
        <taxon>Pseudomonadota</taxon>
        <taxon>Gammaproteobacteria</taxon>
        <taxon>Lysobacterales</taxon>
        <taxon>Rhodanobacteraceae</taxon>
        <taxon>Dyella</taxon>
    </lineage>
</organism>
<protein>
    <submittedName>
        <fullName evidence="4">Histidine kinase</fullName>
    </submittedName>
</protein>
<gene>
    <name evidence="4" type="ORF">ISN74_08600</name>
</gene>
<feature type="domain" description="Histidine kinase/HSP90-like ATPase" evidence="2">
    <location>
        <begin position="273"/>
        <end position="364"/>
    </location>
</feature>
<dbReference type="Pfam" id="PF02518">
    <property type="entry name" value="HATPase_c"/>
    <property type="match status" value="1"/>
</dbReference>
<keyword evidence="4" id="KW-0418">Kinase</keyword>
<dbReference type="InterPro" id="IPR003594">
    <property type="entry name" value="HATPase_dom"/>
</dbReference>
<feature type="transmembrane region" description="Helical" evidence="1">
    <location>
        <begin position="91"/>
        <end position="111"/>
    </location>
</feature>
<accession>A0ABX7GYF5</accession>
<dbReference type="RefSeq" id="WP_188798932.1">
    <property type="nucleotide sequence ID" value="NZ_BMIZ01000001.1"/>
</dbReference>
<evidence type="ECO:0000313" key="5">
    <source>
        <dbReference type="Proteomes" id="UP000663181"/>
    </source>
</evidence>
<sequence length="369" mass="41736">MESLDNVSLSDTRSLRRTDVWVGLWFGVVTLIGLLNALHRYLNNVANGIPASFTFNLIEELTGSLSFGLMLPVLFAAIRRIRQLTHRWMRYACHVLLVLLLSVLHTSLTWGSRIWLFQLAGLGHYDYGVMFWRYVMEFPSDVFYYLLVAVVLWLIDRYRTAQRRELRAAQLESALSEARLDALRLQLNPHFLFNALNAISSIMYEHPRVADEMLARIGELLRATLSAKAQEHSLSEEWRLLALYLDIQRARFGEQLMAHIDTDPALGKAQVPFLVLQPLVENAIEHGGGDIRKVEITVQRCDGNLEFRVSNPVALGGGNTHSGHGIGLSNIEARLKHLYGSHAGLRLARDEGQEASVRLWLPYREGASA</sequence>
<keyword evidence="1" id="KW-0472">Membrane</keyword>
<evidence type="ECO:0000259" key="3">
    <source>
        <dbReference type="Pfam" id="PF06580"/>
    </source>
</evidence>
<feature type="transmembrane region" description="Helical" evidence="1">
    <location>
        <begin position="131"/>
        <end position="155"/>
    </location>
</feature>
<evidence type="ECO:0000313" key="4">
    <source>
        <dbReference type="EMBL" id="QRN55365.1"/>
    </source>
</evidence>
<dbReference type="PANTHER" id="PTHR34220">
    <property type="entry name" value="SENSOR HISTIDINE KINASE YPDA"/>
    <property type="match status" value="1"/>
</dbReference>
<dbReference type="SUPFAM" id="SSF55874">
    <property type="entry name" value="ATPase domain of HSP90 chaperone/DNA topoisomerase II/histidine kinase"/>
    <property type="match status" value="1"/>
</dbReference>
<dbReference type="InterPro" id="IPR050640">
    <property type="entry name" value="Bact_2-comp_sensor_kinase"/>
</dbReference>
<keyword evidence="1" id="KW-0812">Transmembrane</keyword>
<dbReference type="Proteomes" id="UP000663181">
    <property type="component" value="Chromosome"/>
</dbReference>
<dbReference type="Pfam" id="PF06580">
    <property type="entry name" value="His_kinase"/>
    <property type="match status" value="1"/>
</dbReference>